<sequence>MTPNITLRSSSGKPIAELPLSKFATPHTEKEFIHIDRLPDGTWRLLFNVRGPDGKQINTATVASMAIVRSEGT</sequence>
<dbReference type="EMBL" id="BK016090">
    <property type="protein sequence ID" value="DAF94302.1"/>
    <property type="molecule type" value="Genomic_DNA"/>
</dbReference>
<organism evidence="1">
    <name type="scientific">Myoviridae sp. ctu2j3</name>
    <dbReference type="NCBI Taxonomy" id="2825197"/>
    <lineage>
        <taxon>Viruses</taxon>
        <taxon>Duplodnaviria</taxon>
        <taxon>Heunggongvirae</taxon>
        <taxon>Uroviricota</taxon>
        <taxon>Caudoviricetes</taxon>
    </lineage>
</organism>
<dbReference type="EMBL" id="BK016090">
    <property type="protein sequence ID" value="DAF94109.1"/>
    <property type="molecule type" value="Genomic_DNA"/>
</dbReference>
<accession>A0A8S5UIV9</accession>
<evidence type="ECO:0000313" key="1">
    <source>
        <dbReference type="EMBL" id="DAF94302.1"/>
    </source>
</evidence>
<reference evidence="1" key="1">
    <citation type="journal article" date="2021" name="Proc. Natl. Acad. Sci. U.S.A.">
        <title>A Catalog of Tens of Thousands of Viruses from Human Metagenomes Reveals Hidden Associations with Chronic Diseases.</title>
        <authorList>
            <person name="Tisza M.J."/>
            <person name="Buck C.B."/>
        </authorList>
    </citation>
    <scope>NUCLEOTIDE SEQUENCE</scope>
    <source>
        <strain evidence="1">Ctu2j3</strain>
    </source>
</reference>
<proteinExistence type="predicted"/>
<name>A0A8S5UIV9_9CAUD</name>
<protein>
    <submittedName>
        <fullName evidence="1">CopC domain protein</fullName>
    </submittedName>
</protein>